<proteinExistence type="inferred from homology"/>
<dbReference type="EMBL" id="JANTQA010000045">
    <property type="protein sequence ID" value="KAJ3434225.1"/>
    <property type="molecule type" value="Genomic_DNA"/>
</dbReference>
<dbReference type="GO" id="GO:0005634">
    <property type="term" value="C:nucleus"/>
    <property type="evidence" value="ECO:0007669"/>
    <property type="project" value="UniProtKB-SubCell"/>
</dbReference>
<evidence type="ECO:0000313" key="10">
    <source>
        <dbReference type="Proteomes" id="UP001146793"/>
    </source>
</evidence>
<evidence type="ECO:0000313" key="9">
    <source>
        <dbReference type="EMBL" id="KAJ3434225.1"/>
    </source>
</evidence>
<comment type="caution">
    <text evidence="9">The sequence shown here is derived from an EMBL/GenBank/DDBJ whole genome shotgun (WGS) entry which is preliminary data.</text>
</comment>
<dbReference type="PRINTS" id="PR00627">
    <property type="entry name" value="GTPRANTC4"/>
</dbReference>
<dbReference type="PROSITE" id="PS51418">
    <property type="entry name" value="RAN"/>
    <property type="match status" value="1"/>
</dbReference>
<dbReference type="PROSITE" id="PS51419">
    <property type="entry name" value="RAB"/>
    <property type="match status" value="1"/>
</dbReference>
<dbReference type="GO" id="GO:0003924">
    <property type="term" value="F:GTPase activity"/>
    <property type="evidence" value="ECO:0007669"/>
    <property type="project" value="InterPro"/>
</dbReference>
<dbReference type="InterPro" id="IPR027417">
    <property type="entry name" value="P-loop_NTPase"/>
</dbReference>
<dbReference type="InterPro" id="IPR001806">
    <property type="entry name" value="Small_GTPase"/>
</dbReference>
<dbReference type="PANTHER" id="PTHR24071:SF0">
    <property type="entry name" value="GTP-BINDING NUCLEAR PROTEIN RAN"/>
    <property type="match status" value="1"/>
</dbReference>
<keyword evidence="7 8" id="KW-0539">Nucleus</keyword>
<dbReference type="Gene3D" id="3.40.50.300">
    <property type="entry name" value="P-loop containing nucleotide triphosphate hydrolases"/>
    <property type="match status" value="1"/>
</dbReference>
<name>A0AAV7YZK3_9EUKA</name>
<dbReference type="GO" id="GO:0005525">
    <property type="term" value="F:GTP binding"/>
    <property type="evidence" value="ECO:0007669"/>
    <property type="project" value="UniProtKB-KW"/>
</dbReference>
<sequence>MEQEKEKEKEKEKEIEKEKETPIHQFKVTIIGDNGVGKTTFVNRHIQGKYEKTYKATVGAELLPLSFSTSAGIVILNVWDIAGGEKIGGFRDAFYLNSNAAIIMFDLTRTQTYNNVEGWYKDINRVCENIPVVLLGNKCDCPFRKIKTEQIVFHQKKNIPYYDVSAKANHNFNEAFLSVIRTLLNDDSIHFTIPPKLHTPTVVVKK</sequence>
<dbReference type="SMART" id="SM00175">
    <property type="entry name" value="RAB"/>
    <property type="match status" value="1"/>
</dbReference>
<keyword evidence="6 8" id="KW-0342">GTP-binding</keyword>
<reference evidence="9" key="1">
    <citation type="submission" date="2022-08" db="EMBL/GenBank/DDBJ databases">
        <title>Novel sulphate-reducing endosymbionts in the free-living metamonad Anaeramoeba.</title>
        <authorList>
            <person name="Jerlstrom-Hultqvist J."/>
            <person name="Cepicka I."/>
            <person name="Gallot-Lavallee L."/>
            <person name="Salas-Leiva D."/>
            <person name="Curtis B.A."/>
            <person name="Zahonova K."/>
            <person name="Pipaliya S."/>
            <person name="Dacks J."/>
            <person name="Roger A.J."/>
        </authorList>
    </citation>
    <scope>NUCLEOTIDE SEQUENCE</scope>
    <source>
        <strain evidence="9">Busselton2</strain>
    </source>
</reference>
<dbReference type="PANTHER" id="PTHR24071">
    <property type="entry name" value="RAN GTPASE"/>
    <property type="match status" value="1"/>
</dbReference>
<evidence type="ECO:0000256" key="4">
    <source>
        <dbReference type="ARBA" id="ARBA00022741"/>
    </source>
</evidence>
<dbReference type="SMART" id="SM00176">
    <property type="entry name" value="RAN"/>
    <property type="match status" value="1"/>
</dbReference>
<evidence type="ECO:0000256" key="3">
    <source>
        <dbReference type="ARBA" id="ARBA00022448"/>
    </source>
</evidence>
<evidence type="ECO:0000256" key="1">
    <source>
        <dbReference type="ARBA" id="ARBA00004123"/>
    </source>
</evidence>
<keyword evidence="5 8" id="KW-0653">Protein transport</keyword>
<dbReference type="FunFam" id="3.40.50.300:FF:001447">
    <property type="entry name" value="Ras-related protein Rab-1B"/>
    <property type="match status" value="1"/>
</dbReference>
<gene>
    <name evidence="9" type="ORF">M0812_20291</name>
</gene>
<comment type="subcellular location">
    <subcellularLocation>
        <location evidence="1 8">Nucleus</location>
    </subcellularLocation>
</comment>
<organism evidence="9 10">
    <name type="scientific">Anaeramoeba flamelloides</name>
    <dbReference type="NCBI Taxonomy" id="1746091"/>
    <lineage>
        <taxon>Eukaryota</taxon>
        <taxon>Metamonada</taxon>
        <taxon>Anaeramoebidae</taxon>
        <taxon>Anaeramoeba</taxon>
    </lineage>
</organism>
<keyword evidence="3 8" id="KW-0813">Transport</keyword>
<dbReference type="AlphaFoldDB" id="A0AAV7YZK3"/>
<keyword evidence="4 8" id="KW-0547">Nucleotide-binding</keyword>
<dbReference type="GO" id="GO:0005737">
    <property type="term" value="C:cytoplasm"/>
    <property type="evidence" value="ECO:0007669"/>
    <property type="project" value="TreeGrafter"/>
</dbReference>
<accession>A0AAV7YZK3</accession>
<dbReference type="SMART" id="SM00173">
    <property type="entry name" value="RAS"/>
    <property type="match status" value="1"/>
</dbReference>
<evidence type="ECO:0000256" key="5">
    <source>
        <dbReference type="ARBA" id="ARBA00022927"/>
    </source>
</evidence>
<evidence type="ECO:0000256" key="8">
    <source>
        <dbReference type="RuleBase" id="RU363057"/>
    </source>
</evidence>
<dbReference type="NCBIfam" id="TIGR00231">
    <property type="entry name" value="small_GTP"/>
    <property type="match status" value="1"/>
</dbReference>
<dbReference type="InterPro" id="IPR005225">
    <property type="entry name" value="Small_GTP-bd"/>
</dbReference>
<dbReference type="GO" id="GO:0000054">
    <property type="term" value="P:ribosomal subunit export from nucleus"/>
    <property type="evidence" value="ECO:0007669"/>
    <property type="project" value="TreeGrafter"/>
</dbReference>
<protein>
    <recommendedName>
        <fullName evidence="8">GTP-binding nuclear protein</fullName>
    </recommendedName>
</protein>
<evidence type="ECO:0000256" key="7">
    <source>
        <dbReference type="ARBA" id="ARBA00023242"/>
    </source>
</evidence>
<evidence type="ECO:0000256" key="6">
    <source>
        <dbReference type="ARBA" id="ARBA00023134"/>
    </source>
</evidence>
<comment type="function">
    <text evidence="8">GTP-binding protein involved in nucleocytoplasmic transport. Required for the import of protein into the nucleus and also for RNA export. Involved in chromatin condensation and control of cell cycle.</text>
</comment>
<dbReference type="Pfam" id="PF00071">
    <property type="entry name" value="Ras"/>
    <property type="match status" value="1"/>
</dbReference>
<dbReference type="PROSITE" id="PS51421">
    <property type="entry name" value="RAS"/>
    <property type="match status" value="1"/>
</dbReference>
<comment type="similarity">
    <text evidence="2 8">Belongs to the small GTPase superfamily. Ran family.</text>
</comment>
<dbReference type="InterPro" id="IPR002041">
    <property type="entry name" value="Ran_GTPase"/>
</dbReference>
<dbReference type="SUPFAM" id="SSF52540">
    <property type="entry name" value="P-loop containing nucleoside triphosphate hydrolases"/>
    <property type="match status" value="1"/>
</dbReference>
<dbReference type="GO" id="GO:0006606">
    <property type="term" value="P:protein import into nucleus"/>
    <property type="evidence" value="ECO:0007669"/>
    <property type="project" value="TreeGrafter"/>
</dbReference>
<dbReference type="Proteomes" id="UP001146793">
    <property type="component" value="Unassembled WGS sequence"/>
</dbReference>
<dbReference type="SMART" id="SM00174">
    <property type="entry name" value="RHO"/>
    <property type="match status" value="1"/>
</dbReference>
<evidence type="ECO:0000256" key="2">
    <source>
        <dbReference type="ARBA" id="ARBA00008028"/>
    </source>
</evidence>